<evidence type="ECO:0000256" key="14">
    <source>
        <dbReference type="SAM" id="SignalP"/>
    </source>
</evidence>
<dbReference type="Proteomes" id="UP001141806">
    <property type="component" value="Unassembled WGS sequence"/>
</dbReference>
<evidence type="ECO:0000259" key="15">
    <source>
        <dbReference type="PROSITE" id="PS50011"/>
    </source>
</evidence>
<dbReference type="PROSITE" id="PS50011">
    <property type="entry name" value="PROTEIN_KINASE_DOM"/>
    <property type="match status" value="1"/>
</dbReference>
<dbReference type="FunFam" id="3.80.10.10:FF:001670">
    <property type="entry name" value="Putative leucine-rich repeat receptor-like protein kinase family protein"/>
    <property type="match status" value="1"/>
</dbReference>
<accession>A0A9Q0GVT8</accession>
<feature type="chain" id="PRO_5040339574" description="Protein kinase domain-containing protein" evidence="14">
    <location>
        <begin position="30"/>
        <end position="1028"/>
    </location>
</feature>
<organism evidence="16 17">
    <name type="scientific">Protea cynaroides</name>
    <dbReference type="NCBI Taxonomy" id="273540"/>
    <lineage>
        <taxon>Eukaryota</taxon>
        <taxon>Viridiplantae</taxon>
        <taxon>Streptophyta</taxon>
        <taxon>Embryophyta</taxon>
        <taxon>Tracheophyta</taxon>
        <taxon>Spermatophyta</taxon>
        <taxon>Magnoliopsida</taxon>
        <taxon>Proteales</taxon>
        <taxon>Proteaceae</taxon>
        <taxon>Protea</taxon>
    </lineage>
</organism>
<dbReference type="InterPro" id="IPR001611">
    <property type="entry name" value="Leu-rich_rpt"/>
</dbReference>
<dbReference type="AlphaFoldDB" id="A0A9Q0GVT8"/>
<dbReference type="FunFam" id="3.80.10.10:FF:000095">
    <property type="entry name" value="LRR receptor-like serine/threonine-protein kinase GSO1"/>
    <property type="match status" value="1"/>
</dbReference>
<evidence type="ECO:0000256" key="8">
    <source>
        <dbReference type="ARBA" id="ARBA00022777"/>
    </source>
</evidence>
<dbReference type="Pfam" id="PF00069">
    <property type="entry name" value="Pkinase"/>
    <property type="match status" value="1"/>
</dbReference>
<dbReference type="PROSITE" id="PS00107">
    <property type="entry name" value="PROTEIN_KINASE_ATP"/>
    <property type="match status" value="1"/>
</dbReference>
<keyword evidence="17" id="KW-1185">Reference proteome</keyword>
<comment type="caution">
    <text evidence="16">The sequence shown here is derived from an EMBL/GenBank/DDBJ whole genome shotgun (WGS) entry which is preliminary data.</text>
</comment>
<proteinExistence type="inferred from homology"/>
<dbReference type="GO" id="GO:0016020">
    <property type="term" value="C:membrane"/>
    <property type="evidence" value="ECO:0007669"/>
    <property type="project" value="UniProtKB-SubCell"/>
</dbReference>
<evidence type="ECO:0000256" key="13">
    <source>
        <dbReference type="SAM" id="Phobius"/>
    </source>
</evidence>
<dbReference type="Gene3D" id="1.10.510.10">
    <property type="entry name" value="Transferase(Phosphotransferase) domain 1"/>
    <property type="match status" value="1"/>
</dbReference>
<dbReference type="PANTHER" id="PTHR27008:SF396">
    <property type="entry name" value="LRR RECEPTOR-LIKE SERINE_THREONINE-PROTEIN KINASE HSL2"/>
    <property type="match status" value="1"/>
</dbReference>
<evidence type="ECO:0000256" key="2">
    <source>
        <dbReference type="ARBA" id="ARBA00008684"/>
    </source>
</evidence>
<evidence type="ECO:0000313" key="17">
    <source>
        <dbReference type="Proteomes" id="UP001141806"/>
    </source>
</evidence>
<evidence type="ECO:0000256" key="1">
    <source>
        <dbReference type="ARBA" id="ARBA00004167"/>
    </source>
</evidence>
<dbReference type="EMBL" id="JAMYWD010000012">
    <property type="protein sequence ID" value="KAJ4954011.1"/>
    <property type="molecule type" value="Genomic_DNA"/>
</dbReference>
<keyword evidence="7 12" id="KW-0547">Nucleotide-binding</keyword>
<keyword evidence="3" id="KW-0433">Leucine-rich repeat</keyword>
<feature type="domain" description="Protein kinase" evidence="15">
    <location>
        <begin position="692"/>
        <end position="975"/>
    </location>
</feature>
<dbReference type="InterPro" id="IPR000719">
    <property type="entry name" value="Prot_kinase_dom"/>
</dbReference>
<dbReference type="PANTHER" id="PTHR27008">
    <property type="entry name" value="OS04G0122200 PROTEIN"/>
    <property type="match status" value="1"/>
</dbReference>
<evidence type="ECO:0000256" key="11">
    <source>
        <dbReference type="ARBA" id="ARBA00023136"/>
    </source>
</evidence>
<comment type="similarity">
    <text evidence="2">Belongs to the protein kinase superfamily. Ser/Thr protein kinase family.</text>
</comment>
<dbReference type="SMART" id="SM00220">
    <property type="entry name" value="S_TKc"/>
    <property type="match status" value="1"/>
</dbReference>
<keyword evidence="10 13" id="KW-1133">Transmembrane helix</keyword>
<evidence type="ECO:0000256" key="7">
    <source>
        <dbReference type="ARBA" id="ARBA00022741"/>
    </source>
</evidence>
<dbReference type="InterPro" id="IPR051809">
    <property type="entry name" value="Plant_receptor-like_S/T_kinase"/>
</dbReference>
<dbReference type="FunFam" id="3.80.10.10:FF:000824">
    <property type="entry name" value="Receptor-like protein kinase HSL1 isoform A"/>
    <property type="match status" value="1"/>
</dbReference>
<protein>
    <recommendedName>
        <fullName evidence="15">Protein kinase domain-containing protein</fullName>
    </recommendedName>
</protein>
<dbReference type="Pfam" id="PF13855">
    <property type="entry name" value="LRR_8"/>
    <property type="match status" value="1"/>
</dbReference>
<keyword evidence="9 12" id="KW-0067">ATP-binding</keyword>
<dbReference type="Gene3D" id="3.80.10.10">
    <property type="entry name" value="Ribonuclease Inhibitor"/>
    <property type="match status" value="4"/>
</dbReference>
<sequence length="1028" mass="113558">MSEISLPSLRIPLSLFLFFFLSLPFSVISEPLISELSTLMQLKKSWGNPQSLQHWSSSTNPCNWPEISCTAGSVTGLYLSNINITDQIPPFICDLRNLTFIDLSYNSIPGEFPTALYNCSNLNYLDLSQNYFVGRIPVDIDRLSRISFLNLGSNNFTGDIPPAIGRLSELKNLSLTYNLLNGSFPPEIGNLANLEALNMYGNPFTPAQIPLEFMQLKKLKEFLMAEANLIGEIPETIGELTELEWLDLSSNYLNGTIPNGLFLLKNLTNLFLYFNHLSGEIPRTIETLKLTNIDISINRLTGTIPEDFGKLQSLNSFDMYANQLSGEIPAGLGQIGTLQEIRLFQNNLTGVLPPDLGLHSKLQTIEVNNNHLTGSLPESLCAGGVFIGVSAYSNNFTGGLPKSFANCSTMTTVKIYKNSFSGEIPASFWLSESLSIVMIQDNSFSGELPSKLAWNLSRLEINNNRFSGGIPSEISALRYLQVFTASNNLLSGNIPLGLTELPQLNTLSLDENNLSGPIPSEIVSWKSLSTLNFSSNQFSGQIPDQIGLLTDLNSLDLSHNQFSGDIPVEIGGLRLTYLNLSSNLLTGKIPAAFENLAYDRSFLNNPGLCADNSNLNLQACKLISPDSKGSSSRLLVILLVLAGVMFVVIVLFSLFLIRDYRRRKQRNELMGTWKLTSFHRLGFTQSIILSNLTESNLIGSGGSGKVYRIPLNRSGEAIAVKKIWNNKGSDQKQEKEFEAEVQILGTIRHANIVKLLCCISNENSKLLVYEYMENRSLDRLLNKKSKGSTLSSSVNHAVLDWPTRLQIAVGAAQGLCYMHHDCSPPIIHRDVKSSNILLDSAFKARIADFGLAKLLHKQGEPNSMSSVAGSFGYIAPEFAYTTKVNEKIDVYSFGVVLLELTTGREANDGDEQMCLAEWAWRHFQDGKSIINALDERVTEPCYLDEMSVVFKLGLICTGTLPSTRPSMKDVLHILVRCDLQSTLGEKAIRSEHDIAPLLETATYLSSYKGSRHKISSNDDDTDIICCNV</sequence>
<dbReference type="OrthoDB" id="676979at2759"/>
<dbReference type="GO" id="GO:0004672">
    <property type="term" value="F:protein kinase activity"/>
    <property type="evidence" value="ECO:0007669"/>
    <property type="project" value="InterPro"/>
</dbReference>
<dbReference type="FunFam" id="1.10.510.10:FF:000714">
    <property type="entry name" value="Kinase family with leucine-rich repeat domain-containing protein"/>
    <property type="match status" value="1"/>
</dbReference>
<dbReference type="PROSITE" id="PS00108">
    <property type="entry name" value="PROTEIN_KINASE_ST"/>
    <property type="match status" value="1"/>
</dbReference>
<evidence type="ECO:0000256" key="4">
    <source>
        <dbReference type="ARBA" id="ARBA00022679"/>
    </source>
</evidence>
<evidence type="ECO:0000256" key="10">
    <source>
        <dbReference type="ARBA" id="ARBA00022989"/>
    </source>
</evidence>
<dbReference type="GO" id="GO:0005524">
    <property type="term" value="F:ATP binding"/>
    <property type="evidence" value="ECO:0007669"/>
    <property type="project" value="UniProtKB-UniRule"/>
</dbReference>
<dbReference type="InterPro" id="IPR008271">
    <property type="entry name" value="Ser/Thr_kinase_AS"/>
</dbReference>
<keyword evidence="4" id="KW-0808">Transferase</keyword>
<evidence type="ECO:0000256" key="5">
    <source>
        <dbReference type="ARBA" id="ARBA00022692"/>
    </source>
</evidence>
<keyword evidence="8" id="KW-0418">Kinase</keyword>
<dbReference type="InterPro" id="IPR003591">
    <property type="entry name" value="Leu-rich_rpt_typical-subtyp"/>
</dbReference>
<evidence type="ECO:0000256" key="6">
    <source>
        <dbReference type="ARBA" id="ARBA00022737"/>
    </source>
</evidence>
<dbReference type="PROSITE" id="PS51450">
    <property type="entry name" value="LRR"/>
    <property type="match status" value="1"/>
</dbReference>
<comment type="subcellular location">
    <subcellularLocation>
        <location evidence="1">Membrane</location>
        <topology evidence="1">Single-pass membrane protein</topology>
    </subcellularLocation>
</comment>
<evidence type="ECO:0000256" key="9">
    <source>
        <dbReference type="ARBA" id="ARBA00022840"/>
    </source>
</evidence>
<dbReference type="FunFam" id="3.30.200.20:FF:000512">
    <property type="entry name" value="Receptor-like protein kinase HSL1"/>
    <property type="match status" value="1"/>
</dbReference>
<dbReference type="Gene3D" id="3.30.200.20">
    <property type="entry name" value="Phosphorylase Kinase, domain 1"/>
    <property type="match status" value="1"/>
</dbReference>
<dbReference type="InterPro" id="IPR017441">
    <property type="entry name" value="Protein_kinase_ATP_BS"/>
</dbReference>
<evidence type="ECO:0000256" key="3">
    <source>
        <dbReference type="ARBA" id="ARBA00022614"/>
    </source>
</evidence>
<evidence type="ECO:0000256" key="12">
    <source>
        <dbReference type="PROSITE-ProRule" id="PRU10141"/>
    </source>
</evidence>
<dbReference type="FunFam" id="3.80.10.10:FF:000221">
    <property type="entry name" value="Leucine-rich repeat receptor-like protein kinase PXL1"/>
    <property type="match status" value="1"/>
</dbReference>
<evidence type="ECO:0000313" key="16">
    <source>
        <dbReference type="EMBL" id="KAJ4954011.1"/>
    </source>
</evidence>
<dbReference type="InterPro" id="IPR013210">
    <property type="entry name" value="LRR_N_plant-typ"/>
</dbReference>
<feature type="signal peptide" evidence="14">
    <location>
        <begin position="1"/>
        <end position="29"/>
    </location>
</feature>
<dbReference type="SUPFAM" id="SSF52058">
    <property type="entry name" value="L domain-like"/>
    <property type="match status" value="2"/>
</dbReference>
<dbReference type="SMART" id="SM00369">
    <property type="entry name" value="LRR_TYP"/>
    <property type="match status" value="6"/>
</dbReference>
<keyword evidence="14" id="KW-0732">Signal</keyword>
<gene>
    <name evidence="16" type="ORF">NE237_030843</name>
</gene>
<keyword evidence="11 13" id="KW-0472">Membrane</keyword>
<feature type="transmembrane region" description="Helical" evidence="13">
    <location>
        <begin position="634"/>
        <end position="657"/>
    </location>
</feature>
<dbReference type="Pfam" id="PF00560">
    <property type="entry name" value="LRR_1"/>
    <property type="match status" value="9"/>
</dbReference>
<feature type="binding site" evidence="12">
    <location>
        <position position="722"/>
    </location>
    <ligand>
        <name>ATP</name>
        <dbReference type="ChEBI" id="CHEBI:30616"/>
    </ligand>
</feature>
<dbReference type="Pfam" id="PF08263">
    <property type="entry name" value="LRRNT_2"/>
    <property type="match status" value="1"/>
</dbReference>
<dbReference type="InterPro" id="IPR032675">
    <property type="entry name" value="LRR_dom_sf"/>
</dbReference>
<keyword evidence="5 13" id="KW-0812">Transmembrane</keyword>
<reference evidence="16" key="1">
    <citation type="journal article" date="2023" name="Plant J.">
        <title>The genome of the king protea, Protea cynaroides.</title>
        <authorList>
            <person name="Chang J."/>
            <person name="Duong T.A."/>
            <person name="Schoeman C."/>
            <person name="Ma X."/>
            <person name="Roodt D."/>
            <person name="Barker N."/>
            <person name="Li Z."/>
            <person name="Van de Peer Y."/>
            <person name="Mizrachi E."/>
        </authorList>
    </citation>
    <scope>NUCLEOTIDE SEQUENCE</scope>
    <source>
        <tissue evidence="16">Young leaves</tissue>
    </source>
</reference>
<dbReference type="SUPFAM" id="SSF56112">
    <property type="entry name" value="Protein kinase-like (PK-like)"/>
    <property type="match status" value="1"/>
</dbReference>
<name>A0A9Q0GVT8_9MAGN</name>
<keyword evidence="6" id="KW-0677">Repeat</keyword>
<dbReference type="InterPro" id="IPR011009">
    <property type="entry name" value="Kinase-like_dom_sf"/>
</dbReference>